<dbReference type="Proteomes" id="UP000478090">
    <property type="component" value="Unassembled WGS sequence"/>
</dbReference>
<keyword evidence="2" id="KW-1185">Reference proteome</keyword>
<comment type="caution">
    <text evidence="1">The sequence shown here is derived from an EMBL/GenBank/DDBJ whole genome shotgun (WGS) entry which is preliminary data.</text>
</comment>
<dbReference type="EMBL" id="WWCM01000007">
    <property type="protein sequence ID" value="MYM40147.1"/>
    <property type="molecule type" value="Genomic_DNA"/>
</dbReference>
<protein>
    <submittedName>
        <fullName evidence="1">Uncharacterized protein</fullName>
    </submittedName>
</protein>
<accession>A0ABW9VN59</accession>
<sequence length="118" mass="13897">MEWKNGNRQWFLAGKFHRQDGPACLCDGNSSWYSYNRLHREDGPAIEWANGSKQWYLNGLSHREDGPAFDYVDGRKLWFLHGIQQTEEEFNQWLMKKTLNAKLQSILPPKPMTKRGKI</sequence>
<proteinExistence type="predicted"/>
<gene>
    <name evidence="1" type="ORF">GTP27_12495</name>
</gene>
<reference evidence="1 2" key="1">
    <citation type="submission" date="2019-12" db="EMBL/GenBank/DDBJ databases">
        <title>Novel species isolated from a subtropical stream in China.</title>
        <authorList>
            <person name="Lu H."/>
        </authorList>
    </citation>
    <scope>NUCLEOTIDE SEQUENCE [LARGE SCALE GENOMIC DNA]</scope>
    <source>
        <strain evidence="1 2">CY13W</strain>
    </source>
</reference>
<evidence type="ECO:0000313" key="2">
    <source>
        <dbReference type="Proteomes" id="UP000478090"/>
    </source>
</evidence>
<name>A0ABW9VN59_9BURK</name>
<organism evidence="1 2">
    <name type="scientific">Duganella qianjiadongensis</name>
    <dbReference type="NCBI Taxonomy" id="2692176"/>
    <lineage>
        <taxon>Bacteria</taxon>
        <taxon>Pseudomonadati</taxon>
        <taxon>Pseudomonadota</taxon>
        <taxon>Betaproteobacteria</taxon>
        <taxon>Burkholderiales</taxon>
        <taxon>Oxalobacteraceae</taxon>
        <taxon>Telluria group</taxon>
        <taxon>Duganella</taxon>
    </lineage>
</organism>
<evidence type="ECO:0000313" key="1">
    <source>
        <dbReference type="EMBL" id="MYM40147.1"/>
    </source>
</evidence>